<proteinExistence type="predicted"/>
<comment type="caution">
    <text evidence="1">The sequence shown here is derived from an EMBL/GenBank/DDBJ whole genome shotgun (WGS) entry which is preliminary data.</text>
</comment>
<protein>
    <submittedName>
        <fullName evidence="1">Uncharacterized protein</fullName>
    </submittedName>
</protein>
<keyword evidence="2" id="KW-1185">Reference proteome</keyword>
<dbReference type="AlphaFoldDB" id="A0A133VJP5"/>
<reference evidence="1 2" key="1">
    <citation type="journal article" date="2016" name="Sci. Rep.">
        <title>Metabolic traits of an uncultured archaeal lineage -MSBL1- from brine pools of the Red Sea.</title>
        <authorList>
            <person name="Mwirichia R."/>
            <person name="Alam I."/>
            <person name="Rashid M."/>
            <person name="Vinu M."/>
            <person name="Ba-Alawi W."/>
            <person name="Anthony Kamau A."/>
            <person name="Kamanda Ngugi D."/>
            <person name="Goker M."/>
            <person name="Klenk H.P."/>
            <person name="Bajic V."/>
            <person name="Stingl U."/>
        </authorList>
    </citation>
    <scope>NUCLEOTIDE SEQUENCE [LARGE SCALE GENOMIC DNA]</scope>
    <source>
        <strain evidence="1">SCGC-AAA382C18</strain>
    </source>
</reference>
<organism evidence="1 2">
    <name type="scientific">candidate division MSBL1 archaeon SCGC-AAA382C18</name>
    <dbReference type="NCBI Taxonomy" id="1698281"/>
    <lineage>
        <taxon>Archaea</taxon>
        <taxon>Methanobacteriati</taxon>
        <taxon>Methanobacteriota</taxon>
        <taxon>candidate division MSBL1</taxon>
    </lineage>
</organism>
<dbReference type="EMBL" id="LHYF01000029">
    <property type="protein sequence ID" value="KXB06663.1"/>
    <property type="molecule type" value="Genomic_DNA"/>
</dbReference>
<name>A0A133VJP5_9EURY</name>
<sequence>MIISIRIKTRDLELINKDYYERKNYSRLEGAESEDEICQIAVDAAEEILDFLCVVLICLTRVES</sequence>
<evidence type="ECO:0000313" key="1">
    <source>
        <dbReference type="EMBL" id="KXB06663.1"/>
    </source>
</evidence>
<evidence type="ECO:0000313" key="2">
    <source>
        <dbReference type="Proteomes" id="UP000070404"/>
    </source>
</evidence>
<dbReference type="Proteomes" id="UP000070404">
    <property type="component" value="Unassembled WGS sequence"/>
</dbReference>
<accession>A0A133VJP5</accession>
<gene>
    <name evidence="1" type="ORF">AKJ52_01825</name>
</gene>